<dbReference type="Proteomes" id="UP000183995">
    <property type="component" value="Unassembled WGS sequence"/>
</dbReference>
<keyword evidence="3" id="KW-1185">Reference proteome</keyword>
<dbReference type="AlphaFoldDB" id="A0A1M5ZH82"/>
<dbReference type="InterPro" id="IPR014922">
    <property type="entry name" value="YdhG-like"/>
</dbReference>
<name>A0A1M5ZH82_9FIRM</name>
<sequence>MGREITYTTIDGYIAQYPPEVRERLQALRRTIGAAAPDASEKISWAMPTFYLNGNLVHFAAFKSHIGFFPGAEGIEAFRDKMQEYSVSKGGVQFPFARPLPLELIAEIVRFRAAQNKAQKPKKEKTKRPEASA</sequence>
<evidence type="ECO:0000313" key="2">
    <source>
        <dbReference type="EMBL" id="SHI23580.1"/>
    </source>
</evidence>
<dbReference type="OrthoDB" id="115213at2"/>
<dbReference type="Pfam" id="PF08818">
    <property type="entry name" value="DUF1801"/>
    <property type="match status" value="1"/>
</dbReference>
<evidence type="ECO:0000259" key="1">
    <source>
        <dbReference type="Pfam" id="PF08818"/>
    </source>
</evidence>
<feature type="domain" description="YdhG-like" evidence="1">
    <location>
        <begin position="22"/>
        <end position="112"/>
    </location>
</feature>
<evidence type="ECO:0000313" key="3">
    <source>
        <dbReference type="Proteomes" id="UP000183995"/>
    </source>
</evidence>
<reference evidence="2 3" key="1">
    <citation type="submission" date="2016-11" db="EMBL/GenBank/DDBJ databases">
        <authorList>
            <person name="Jaros S."/>
            <person name="Januszkiewicz K."/>
            <person name="Wedrychowicz H."/>
        </authorList>
    </citation>
    <scope>NUCLEOTIDE SEQUENCE [LARGE SCALE GENOMIC DNA]</scope>
    <source>
        <strain evidence="2 3">DSM 10068</strain>
    </source>
</reference>
<dbReference type="RefSeq" id="WP_073082980.1">
    <property type="nucleotide sequence ID" value="NZ_FQXV01000021.1"/>
</dbReference>
<accession>A0A1M5ZH82</accession>
<dbReference type="Gene3D" id="3.90.1150.200">
    <property type="match status" value="1"/>
</dbReference>
<dbReference type="STRING" id="1123282.SAMN02745823_03742"/>
<proteinExistence type="predicted"/>
<gene>
    <name evidence="2" type="ORF">SAMN02745823_03742</name>
</gene>
<protein>
    <submittedName>
        <fullName evidence="2">Uncharacterized conserved protein YdhG, YjbR/CyaY-like superfamily, DUF1801 family</fullName>
    </submittedName>
</protein>
<organism evidence="2 3">
    <name type="scientific">Sporobacter termitidis DSM 10068</name>
    <dbReference type="NCBI Taxonomy" id="1123282"/>
    <lineage>
        <taxon>Bacteria</taxon>
        <taxon>Bacillati</taxon>
        <taxon>Bacillota</taxon>
        <taxon>Clostridia</taxon>
        <taxon>Eubacteriales</taxon>
        <taxon>Oscillospiraceae</taxon>
        <taxon>Sporobacter</taxon>
    </lineage>
</organism>
<dbReference type="SUPFAM" id="SSF159888">
    <property type="entry name" value="YdhG-like"/>
    <property type="match status" value="1"/>
</dbReference>
<dbReference type="EMBL" id="FQXV01000021">
    <property type="protein sequence ID" value="SHI23580.1"/>
    <property type="molecule type" value="Genomic_DNA"/>
</dbReference>